<evidence type="ECO:0000313" key="1">
    <source>
        <dbReference type="EMBL" id="GFZ86994.1"/>
    </source>
</evidence>
<organism evidence="1 2">
    <name type="scientific">Paenibacillus marchantiophytorum</name>
    <dbReference type="NCBI Taxonomy" id="1619310"/>
    <lineage>
        <taxon>Bacteria</taxon>
        <taxon>Bacillati</taxon>
        <taxon>Bacillota</taxon>
        <taxon>Bacilli</taxon>
        <taxon>Bacillales</taxon>
        <taxon>Paenibacillaceae</taxon>
        <taxon>Paenibacillus</taxon>
    </lineage>
</organism>
<keyword evidence="2" id="KW-1185">Reference proteome</keyword>
<protein>
    <submittedName>
        <fullName evidence="1">Uncharacterized protein</fullName>
    </submittedName>
</protein>
<name>A0ABQ1EUU6_9BACL</name>
<reference evidence="2" key="1">
    <citation type="journal article" date="2019" name="Int. J. Syst. Evol. Microbiol.">
        <title>The Global Catalogue of Microorganisms (GCM) 10K type strain sequencing project: providing services to taxonomists for standard genome sequencing and annotation.</title>
        <authorList>
            <consortium name="The Broad Institute Genomics Platform"/>
            <consortium name="The Broad Institute Genome Sequencing Center for Infectious Disease"/>
            <person name="Wu L."/>
            <person name="Ma J."/>
        </authorList>
    </citation>
    <scope>NUCLEOTIDE SEQUENCE [LARGE SCALE GENOMIC DNA]</scope>
    <source>
        <strain evidence="2">CGMCC 1.15043</strain>
    </source>
</reference>
<accession>A0ABQ1EUU6</accession>
<evidence type="ECO:0000313" key="2">
    <source>
        <dbReference type="Proteomes" id="UP000615455"/>
    </source>
</evidence>
<dbReference type="Proteomes" id="UP000615455">
    <property type="component" value="Unassembled WGS sequence"/>
</dbReference>
<gene>
    <name evidence="1" type="ORF">GCM10008018_36440</name>
</gene>
<comment type="caution">
    <text evidence="1">The sequence shown here is derived from an EMBL/GenBank/DDBJ whole genome shotgun (WGS) entry which is preliminary data.</text>
</comment>
<dbReference type="EMBL" id="BMHE01000018">
    <property type="protein sequence ID" value="GFZ86994.1"/>
    <property type="molecule type" value="Genomic_DNA"/>
</dbReference>
<sequence>MEPQADHDTWQQHFERVLNKLLSKEQRSEWEEIQFGIVQAVDTMQERTERMSEENKQGYKQTILRKDWDSFSPYYVWTQTDFRLWFEANQAQEKWNDEYVRFQEVFKKIEADPKLQDDLMEWTDALKQFYEFRLTCSL</sequence>
<proteinExistence type="predicted"/>